<dbReference type="eggNOG" id="ENOG502ZSSB">
    <property type="taxonomic scope" value="Bacteria"/>
</dbReference>
<dbReference type="AlphaFoldDB" id="I3C9P7"/>
<dbReference type="HOGENOM" id="CLU_2058224_0_0_10"/>
<proteinExistence type="predicted"/>
<gene>
    <name evidence="1" type="ORF">JoomaDRAFT_3397</name>
</gene>
<reference evidence="1 2" key="1">
    <citation type="submission" date="2012-02" db="EMBL/GenBank/DDBJ databases">
        <title>Improved High-Quality Draft genome of Joostella marina DSM 19592.</title>
        <authorList>
            <consortium name="US DOE Joint Genome Institute (JGI-PGF)"/>
            <person name="Lucas S."/>
            <person name="Copeland A."/>
            <person name="Lapidus A."/>
            <person name="Bruce D."/>
            <person name="Goodwin L."/>
            <person name="Pitluck S."/>
            <person name="Peters L."/>
            <person name="Chertkov O."/>
            <person name="Ovchinnikova G."/>
            <person name="Kyrpides N."/>
            <person name="Mavromatis K."/>
            <person name="Detter J.C."/>
            <person name="Han C."/>
            <person name="Land M."/>
            <person name="Hauser L."/>
            <person name="Markowitz V."/>
            <person name="Cheng J.-F."/>
            <person name="Hugenholtz P."/>
            <person name="Woyke T."/>
            <person name="Wu D."/>
            <person name="Tindall B."/>
            <person name="Brambilla E."/>
            <person name="Klenk H.-P."/>
            <person name="Eisen J.A."/>
        </authorList>
    </citation>
    <scope>NUCLEOTIDE SEQUENCE [LARGE SCALE GENOMIC DNA]</scope>
    <source>
        <strain evidence="1 2">DSM 19592</strain>
    </source>
</reference>
<dbReference type="RefSeq" id="WP_008614584.1">
    <property type="nucleotide sequence ID" value="NZ_JH651379.1"/>
</dbReference>
<evidence type="ECO:0000313" key="2">
    <source>
        <dbReference type="Proteomes" id="UP000004690"/>
    </source>
</evidence>
<dbReference type="EMBL" id="JH651379">
    <property type="protein sequence ID" value="EIJ40340.1"/>
    <property type="molecule type" value="Genomic_DNA"/>
</dbReference>
<accession>I3C9P7</accession>
<sequence length="119" mass="14374">MCERKETYDFVSFSELAYEWELADKDVVESKIKRRIKSLNEKYNQVRVNNIRSLRHELFEEISLENKSKYFIESQGKFADIGDFNLDQMVIDYNEKYTEINNSDLVNIIEFAVYLFYVR</sequence>
<name>I3C9P7_9FLAO</name>
<evidence type="ECO:0000313" key="1">
    <source>
        <dbReference type="EMBL" id="EIJ40340.1"/>
    </source>
</evidence>
<keyword evidence="2" id="KW-1185">Reference proteome</keyword>
<organism evidence="1 2">
    <name type="scientific">Galbibacter orientalis DSM 19592</name>
    <dbReference type="NCBI Taxonomy" id="926559"/>
    <lineage>
        <taxon>Bacteria</taxon>
        <taxon>Pseudomonadati</taxon>
        <taxon>Bacteroidota</taxon>
        <taxon>Flavobacteriia</taxon>
        <taxon>Flavobacteriales</taxon>
        <taxon>Flavobacteriaceae</taxon>
        <taxon>Galbibacter</taxon>
    </lineage>
</organism>
<protein>
    <submittedName>
        <fullName evidence="1">Uncharacterized protein</fullName>
    </submittedName>
</protein>
<dbReference type="Proteomes" id="UP000004690">
    <property type="component" value="Unassembled WGS sequence"/>
</dbReference>
<dbReference type="OrthoDB" id="1448008at2"/>